<keyword evidence="2" id="KW-1185">Reference proteome</keyword>
<dbReference type="Proteomes" id="UP000789901">
    <property type="component" value="Unassembled WGS sequence"/>
</dbReference>
<evidence type="ECO:0000313" key="1">
    <source>
        <dbReference type="EMBL" id="CAG8802399.1"/>
    </source>
</evidence>
<dbReference type="EMBL" id="CAJVQB010023658">
    <property type="protein sequence ID" value="CAG8802399.1"/>
    <property type="molecule type" value="Genomic_DNA"/>
</dbReference>
<gene>
    <name evidence="1" type="ORF">GMARGA_LOCUS23410</name>
</gene>
<protein>
    <submittedName>
        <fullName evidence="1">22102_t:CDS:1</fullName>
    </submittedName>
</protein>
<accession>A0ABN7VW99</accession>
<reference evidence="1 2" key="1">
    <citation type="submission" date="2021-06" db="EMBL/GenBank/DDBJ databases">
        <authorList>
            <person name="Kallberg Y."/>
            <person name="Tangrot J."/>
            <person name="Rosling A."/>
        </authorList>
    </citation>
    <scope>NUCLEOTIDE SEQUENCE [LARGE SCALE GENOMIC DNA]</scope>
    <source>
        <strain evidence="1 2">120-4 pot B 10/14</strain>
    </source>
</reference>
<comment type="caution">
    <text evidence="1">The sequence shown here is derived from an EMBL/GenBank/DDBJ whole genome shotgun (WGS) entry which is preliminary data.</text>
</comment>
<name>A0ABN7VW99_GIGMA</name>
<organism evidence="1 2">
    <name type="scientific">Gigaspora margarita</name>
    <dbReference type="NCBI Taxonomy" id="4874"/>
    <lineage>
        <taxon>Eukaryota</taxon>
        <taxon>Fungi</taxon>
        <taxon>Fungi incertae sedis</taxon>
        <taxon>Mucoromycota</taxon>
        <taxon>Glomeromycotina</taxon>
        <taxon>Glomeromycetes</taxon>
        <taxon>Diversisporales</taxon>
        <taxon>Gigasporaceae</taxon>
        <taxon>Gigaspora</taxon>
    </lineage>
</organism>
<evidence type="ECO:0000313" key="2">
    <source>
        <dbReference type="Proteomes" id="UP000789901"/>
    </source>
</evidence>
<sequence>MSTFKATILYSWAFSWINNPEVKELFDYVNLSIKLPDRRILSADQLGVTLIYDSWKNIKKESLLRIALINSREKTLIWGAENLLEK</sequence>
<proteinExistence type="predicted"/>